<dbReference type="InterPro" id="IPR035906">
    <property type="entry name" value="MetI-like_sf"/>
</dbReference>
<evidence type="ECO:0000256" key="5">
    <source>
        <dbReference type="ARBA" id="ARBA00022989"/>
    </source>
</evidence>
<organism evidence="9">
    <name type="scientific">freshwater metagenome</name>
    <dbReference type="NCBI Taxonomy" id="449393"/>
    <lineage>
        <taxon>unclassified sequences</taxon>
        <taxon>metagenomes</taxon>
        <taxon>ecological metagenomes</taxon>
    </lineage>
</organism>
<protein>
    <submittedName>
        <fullName evidence="9">Unannotated protein</fullName>
    </submittedName>
</protein>
<feature type="domain" description="ABC transmembrane type-1" evidence="8">
    <location>
        <begin position="115"/>
        <end position="295"/>
    </location>
</feature>
<dbReference type="Pfam" id="PF00528">
    <property type="entry name" value="BPD_transp_1"/>
    <property type="match status" value="1"/>
</dbReference>
<dbReference type="InterPro" id="IPR000515">
    <property type="entry name" value="MetI-like"/>
</dbReference>
<name>A0A6J7A285_9ZZZZ</name>
<dbReference type="CDD" id="cd06261">
    <property type="entry name" value="TM_PBP2"/>
    <property type="match status" value="1"/>
</dbReference>
<feature type="transmembrane region" description="Helical" evidence="7">
    <location>
        <begin position="122"/>
        <end position="143"/>
    </location>
</feature>
<keyword evidence="3" id="KW-1003">Cell membrane</keyword>
<dbReference type="GO" id="GO:0005886">
    <property type="term" value="C:plasma membrane"/>
    <property type="evidence" value="ECO:0007669"/>
    <property type="project" value="UniProtKB-SubCell"/>
</dbReference>
<gene>
    <name evidence="9" type="ORF">UFOPK3204_00570</name>
</gene>
<keyword evidence="6 7" id="KW-0472">Membrane</keyword>
<evidence type="ECO:0000313" key="9">
    <source>
        <dbReference type="EMBL" id="CAB4826966.1"/>
    </source>
</evidence>
<dbReference type="PANTHER" id="PTHR30151:SF25">
    <property type="entry name" value="TAURINE TRANSPORT SYSTEM PERMEASE PROTEIN TAUC"/>
    <property type="match status" value="1"/>
</dbReference>
<evidence type="ECO:0000256" key="4">
    <source>
        <dbReference type="ARBA" id="ARBA00022692"/>
    </source>
</evidence>
<dbReference type="Gene3D" id="1.10.3720.10">
    <property type="entry name" value="MetI-like"/>
    <property type="match status" value="1"/>
</dbReference>
<keyword evidence="5 7" id="KW-1133">Transmembrane helix</keyword>
<evidence type="ECO:0000256" key="2">
    <source>
        <dbReference type="ARBA" id="ARBA00022448"/>
    </source>
</evidence>
<evidence type="ECO:0000256" key="6">
    <source>
        <dbReference type="ARBA" id="ARBA00023136"/>
    </source>
</evidence>
<evidence type="ECO:0000259" key="8">
    <source>
        <dbReference type="PROSITE" id="PS50928"/>
    </source>
</evidence>
<dbReference type="GO" id="GO:0010438">
    <property type="term" value="P:cellular response to sulfur starvation"/>
    <property type="evidence" value="ECO:0007669"/>
    <property type="project" value="TreeGrafter"/>
</dbReference>
<accession>A0A6J7A285</accession>
<reference evidence="9" key="1">
    <citation type="submission" date="2020-05" db="EMBL/GenBank/DDBJ databases">
        <authorList>
            <person name="Chiriac C."/>
            <person name="Salcher M."/>
            <person name="Ghai R."/>
            <person name="Kavagutti S V."/>
        </authorList>
    </citation>
    <scope>NUCLEOTIDE SEQUENCE</scope>
</reference>
<evidence type="ECO:0000256" key="3">
    <source>
        <dbReference type="ARBA" id="ARBA00022475"/>
    </source>
</evidence>
<evidence type="ECO:0000256" key="7">
    <source>
        <dbReference type="SAM" id="Phobius"/>
    </source>
</evidence>
<dbReference type="GO" id="GO:0055085">
    <property type="term" value="P:transmembrane transport"/>
    <property type="evidence" value="ECO:0007669"/>
    <property type="project" value="InterPro"/>
</dbReference>
<proteinExistence type="predicted"/>
<keyword evidence="2" id="KW-0813">Transport</keyword>
<sequence length="309" mass="33457">MVIPLDGLEYHPSGGPDDRHGGPAVVAKSAPLWVRVRKNHWTTRLIALAAFLVVWWILTTPWAWNGDKPIMLPLYLPSIPSVWNAFIRANTIHPIAEGVDREVVGEYGYYLWQHLLATLQRIGIGLFFAIVIGLPLGLLMASVKIISVSVEPYINFLRSLPPLGYIGLLIVWFGIDNTSKIWLLFLAAFPPITIATIAGVSGIKEDQIHAAQSLGASRLQVVSSVTVPAIAPDLITGIRVALGFAWTTVVAAELNNGIPGIGGLAYLSGTELKTPLTITCIIVIGITAIVLDSIIKAMERVLTPWRGKA</sequence>
<dbReference type="AlphaFoldDB" id="A0A6J7A285"/>
<dbReference type="EMBL" id="CAFABK010000017">
    <property type="protein sequence ID" value="CAB4826966.1"/>
    <property type="molecule type" value="Genomic_DNA"/>
</dbReference>
<feature type="transmembrane region" description="Helical" evidence="7">
    <location>
        <begin position="155"/>
        <end position="175"/>
    </location>
</feature>
<evidence type="ECO:0000256" key="1">
    <source>
        <dbReference type="ARBA" id="ARBA00004651"/>
    </source>
</evidence>
<feature type="transmembrane region" description="Helical" evidence="7">
    <location>
        <begin position="276"/>
        <end position="295"/>
    </location>
</feature>
<dbReference type="PROSITE" id="PS50928">
    <property type="entry name" value="ABC_TM1"/>
    <property type="match status" value="1"/>
</dbReference>
<dbReference type="PANTHER" id="PTHR30151">
    <property type="entry name" value="ALKANE SULFONATE ABC TRANSPORTER-RELATED, MEMBRANE SUBUNIT"/>
    <property type="match status" value="1"/>
</dbReference>
<dbReference type="SUPFAM" id="SSF161098">
    <property type="entry name" value="MetI-like"/>
    <property type="match status" value="1"/>
</dbReference>
<keyword evidence="4 7" id="KW-0812">Transmembrane</keyword>
<feature type="transmembrane region" description="Helical" evidence="7">
    <location>
        <begin position="45"/>
        <end position="64"/>
    </location>
</feature>
<feature type="transmembrane region" description="Helical" evidence="7">
    <location>
        <begin position="181"/>
        <end position="200"/>
    </location>
</feature>
<comment type="subcellular location">
    <subcellularLocation>
        <location evidence="1">Cell membrane</location>
        <topology evidence="1">Multi-pass membrane protein</topology>
    </subcellularLocation>
</comment>